<name>X1SMJ0_9ZZZZ</name>
<feature type="non-terminal residue" evidence="1">
    <location>
        <position position="78"/>
    </location>
</feature>
<proteinExistence type="predicted"/>
<accession>X1SMJ0</accession>
<protein>
    <submittedName>
        <fullName evidence="1">Uncharacterized protein</fullName>
    </submittedName>
</protein>
<evidence type="ECO:0000313" key="1">
    <source>
        <dbReference type="EMBL" id="GAI94158.1"/>
    </source>
</evidence>
<comment type="caution">
    <text evidence="1">The sequence shown here is derived from an EMBL/GenBank/DDBJ whole genome shotgun (WGS) entry which is preliminary data.</text>
</comment>
<reference evidence="1" key="1">
    <citation type="journal article" date="2014" name="Front. Microbiol.">
        <title>High frequency of phylogenetically diverse reductive dehalogenase-homologous genes in deep subseafloor sedimentary metagenomes.</title>
        <authorList>
            <person name="Kawai M."/>
            <person name="Futagami T."/>
            <person name="Toyoda A."/>
            <person name="Takaki Y."/>
            <person name="Nishi S."/>
            <person name="Hori S."/>
            <person name="Arai W."/>
            <person name="Tsubouchi T."/>
            <person name="Morono Y."/>
            <person name="Uchiyama I."/>
            <person name="Ito T."/>
            <person name="Fujiyama A."/>
            <person name="Inagaki F."/>
            <person name="Takami H."/>
        </authorList>
    </citation>
    <scope>NUCLEOTIDE SEQUENCE</scope>
    <source>
        <strain evidence="1">Expedition CK06-06</strain>
    </source>
</reference>
<dbReference type="AlphaFoldDB" id="X1SMJ0"/>
<dbReference type="EMBL" id="BARW01024636">
    <property type="protein sequence ID" value="GAI94158.1"/>
    <property type="molecule type" value="Genomic_DNA"/>
</dbReference>
<gene>
    <name evidence="1" type="ORF">S12H4_40575</name>
</gene>
<sequence>MVEPKNERRVKLDIGIRSMFERIGKLSVVGFFVQQQDAIVLSDQTVTRDNRTMELYLNRDQRQLGVEFEARSTLLFNT</sequence>
<organism evidence="1">
    <name type="scientific">marine sediment metagenome</name>
    <dbReference type="NCBI Taxonomy" id="412755"/>
    <lineage>
        <taxon>unclassified sequences</taxon>
        <taxon>metagenomes</taxon>
        <taxon>ecological metagenomes</taxon>
    </lineage>
</organism>